<dbReference type="Proteomes" id="UP000309561">
    <property type="component" value="Unassembled WGS sequence"/>
</dbReference>
<keyword evidence="4" id="KW-0547">Nucleotide-binding</keyword>
<dbReference type="GO" id="GO:0110001">
    <property type="term" value="C:toxin-antitoxin complex"/>
    <property type="evidence" value="ECO:0007669"/>
    <property type="project" value="InterPro"/>
</dbReference>
<dbReference type="EMBL" id="SZPX01000006">
    <property type="protein sequence ID" value="TKI68959.1"/>
    <property type="molecule type" value="Genomic_DNA"/>
</dbReference>
<evidence type="ECO:0000256" key="1">
    <source>
        <dbReference type="ARBA" id="ARBA00022553"/>
    </source>
</evidence>
<keyword evidence="2" id="KW-1277">Toxin-antitoxin system</keyword>
<comment type="similarity">
    <text evidence="6">Belongs to the HepT RNase toxin family.</text>
</comment>
<evidence type="ECO:0000313" key="8">
    <source>
        <dbReference type="Proteomes" id="UP000309561"/>
    </source>
</evidence>
<name>A0A4U2Z4D4_9BACT</name>
<dbReference type="GO" id="GO:0000166">
    <property type="term" value="F:nucleotide binding"/>
    <property type="evidence" value="ECO:0007669"/>
    <property type="project" value="UniProtKB-KW"/>
</dbReference>
<accession>A0A4U2Z4D4</accession>
<dbReference type="OrthoDB" id="9802833at2"/>
<dbReference type="InterPro" id="IPR008201">
    <property type="entry name" value="HepT-like"/>
</dbReference>
<sequence length="121" mass="14108">MDKLSIIELLDYILESISIIRRRFENIKSCDDFINSDDGIDKLDAISMRLQSIGEALKNIYKADKELLEKVKNASYWSQIIKLREIISHHYIDIDSEIIFDICENELTELEESINKAKTVI</sequence>
<dbReference type="GO" id="GO:0004540">
    <property type="term" value="F:RNA nuclease activity"/>
    <property type="evidence" value="ECO:0007669"/>
    <property type="project" value="InterPro"/>
</dbReference>
<evidence type="ECO:0000256" key="4">
    <source>
        <dbReference type="ARBA" id="ARBA00022741"/>
    </source>
</evidence>
<dbReference type="InterPro" id="IPR051813">
    <property type="entry name" value="HepT_RNase_toxin"/>
</dbReference>
<protein>
    <submittedName>
        <fullName evidence="7">DUF86 domain-containing protein</fullName>
    </submittedName>
</protein>
<dbReference type="InterPro" id="IPR037038">
    <property type="entry name" value="HepT-like_sf"/>
</dbReference>
<organism evidence="7 8">
    <name type="scientific">Sulfurimonas crateris</name>
    <dbReference type="NCBI Taxonomy" id="2574727"/>
    <lineage>
        <taxon>Bacteria</taxon>
        <taxon>Pseudomonadati</taxon>
        <taxon>Campylobacterota</taxon>
        <taxon>Epsilonproteobacteria</taxon>
        <taxon>Campylobacterales</taxon>
        <taxon>Sulfurimonadaceae</taxon>
        <taxon>Sulfurimonas</taxon>
    </lineage>
</organism>
<evidence type="ECO:0000256" key="5">
    <source>
        <dbReference type="ARBA" id="ARBA00022801"/>
    </source>
</evidence>
<evidence type="ECO:0000256" key="6">
    <source>
        <dbReference type="ARBA" id="ARBA00024207"/>
    </source>
</evidence>
<evidence type="ECO:0000313" key="7">
    <source>
        <dbReference type="EMBL" id="TKI68959.1"/>
    </source>
</evidence>
<dbReference type="Gene3D" id="1.20.120.580">
    <property type="entry name" value="bsu32300-like"/>
    <property type="match status" value="1"/>
</dbReference>
<keyword evidence="8" id="KW-1185">Reference proteome</keyword>
<keyword evidence="3" id="KW-0540">Nuclease</keyword>
<gene>
    <name evidence="7" type="ORF">FCU45_08335</name>
</gene>
<proteinExistence type="inferred from homology"/>
<dbReference type="Pfam" id="PF01934">
    <property type="entry name" value="HepT-like"/>
    <property type="match status" value="1"/>
</dbReference>
<dbReference type="AlphaFoldDB" id="A0A4U2Z4D4"/>
<reference evidence="7 8" key="1">
    <citation type="submission" date="2019-04" db="EMBL/GenBank/DDBJ databases">
        <title>Sulfurimonas crateris sp. nov. a facultative anaerobic sulfur-oxidizing chemolithautotrophic bacterium isolated from a terrestrial mud vulcano.</title>
        <authorList>
            <person name="Ratnikova N.M."/>
            <person name="Slobodkin A.I."/>
            <person name="Merkel A.Y."/>
            <person name="Novikov A."/>
            <person name="Bonch-Osmolovskaya E.A."/>
            <person name="Slobodkina G.B."/>
        </authorList>
    </citation>
    <scope>NUCLEOTIDE SEQUENCE [LARGE SCALE GENOMIC DNA]</scope>
    <source>
        <strain evidence="7 8">SN118</strain>
    </source>
</reference>
<dbReference type="GO" id="GO:0016787">
    <property type="term" value="F:hydrolase activity"/>
    <property type="evidence" value="ECO:0007669"/>
    <property type="project" value="UniProtKB-KW"/>
</dbReference>
<evidence type="ECO:0000256" key="2">
    <source>
        <dbReference type="ARBA" id="ARBA00022649"/>
    </source>
</evidence>
<keyword evidence="1" id="KW-0597">Phosphoprotein</keyword>
<evidence type="ECO:0000256" key="3">
    <source>
        <dbReference type="ARBA" id="ARBA00022722"/>
    </source>
</evidence>
<dbReference type="PANTHER" id="PTHR34139:SF1">
    <property type="entry name" value="RNASE MJ1380-RELATED"/>
    <property type="match status" value="1"/>
</dbReference>
<dbReference type="RefSeq" id="WP_137014213.1">
    <property type="nucleotide sequence ID" value="NZ_SZPX01000006.1"/>
</dbReference>
<keyword evidence="5" id="KW-0378">Hydrolase</keyword>
<comment type="caution">
    <text evidence="7">The sequence shown here is derived from an EMBL/GenBank/DDBJ whole genome shotgun (WGS) entry which is preliminary data.</text>
</comment>
<dbReference type="PANTHER" id="PTHR34139">
    <property type="entry name" value="UPF0331 PROTEIN MJ0127"/>
    <property type="match status" value="1"/>
</dbReference>